<protein>
    <submittedName>
        <fullName evidence="2">Uncharacterized protein</fullName>
    </submittedName>
</protein>
<gene>
    <name evidence="2" type="ORF">PanWU01x14_240600</name>
</gene>
<sequence>MAVEDEVKKGSSSAVLESPESDENSEALSPEDIAWVDSCLIKESEVSEGEWNSMTDALLEILSSRAGLYDDSVSVSEGRPQEDVEMLTSSESAETDRVLGMVIATEEFPKTSHNLLSVSEEAESSSDKSPVKEINDLQSLAFVGNPFLPSYVEGLNETQTDGLETDPDSSGGEIEPLAGDIFRVWDLSIPAEENELDKQLNTILQENDQHSKPSAFDDPGLQKDLREESLDDIIAAIEGISLK</sequence>
<proteinExistence type="predicted"/>
<accession>A0A2P5BGP2</accession>
<feature type="region of interest" description="Disordered" evidence="1">
    <location>
        <begin position="1"/>
        <end position="30"/>
    </location>
</feature>
<feature type="region of interest" description="Disordered" evidence="1">
    <location>
        <begin position="72"/>
        <end position="92"/>
    </location>
</feature>
<evidence type="ECO:0000313" key="3">
    <source>
        <dbReference type="Proteomes" id="UP000237105"/>
    </source>
</evidence>
<dbReference type="OrthoDB" id="1894296at2759"/>
<dbReference type="PANTHER" id="PTHR36388:SF1">
    <property type="entry name" value="OS02G0469000 PROTEIN"/>
    <property type="match status" value="1"/>
</dbReference>
<evidence type="ECO:0000256" key="1">
    <source>
        <dbReference type="SAM" id="MobiDB-lite"/>
    </source>
</evidence>
<dbReference type="PANTHER" id="PTHR36388">
    <property type="entry name" value="OS02G0469000 PROTEIN"/>
    <property type="match status" value="1"/>
</dbReference>
<dbReference type="Proteomes" id="UP000237105">
    <property type="component" value="Unassembled WGS sequence"/>
</dbReference>
<reference evidence="3" key="1">
    <citation type="submission" date="2016-06" db="EMBL/GenBank/DDBJ databases">
        <title>Parallel loss of symbiosis genes in relatives of nitrogen-fixing non-legume Parasponia.</title>
        <authorList>
            <person name="Van Velzen R."/>
            <person name="Holmer R."/>
            <person name="Bu F."/>
            <person name="Rutten L."/>
            <person name="Van Zeijl A."/>
            <person name="Liu W."/>
            <person name="Santuari L."/>
            <person name="Cao Q."/>
            <person name="Sharma T."/>
            <person name="Shen D."/>
            <person name="Roswanjaya Y."/>
            <person name="Wardhani T."/>
            <person name="Kalhor M.S."/>
            <person name="Jansen J."/>
            <person name="Van den Hoogen J."/>
            <person name="Gungor B."/>
            <person name="Hartog M."/>
            <person name="Hontelez J."/>
            <person name="Verver J."/>
            <person name="Yang W.-C."/>
            <person name="Schijlen E."/>
            <person name="Repin R."/>
            <person name="Schilthuizen M."/>
            <person name="Schranz E."/>
            <person name="Heidstra R."/>
            <person name="Miyata K."/>
            <person name="Fedorova E."/>
            <person name="Kohlen W."/>
            <person name="Bisseling T."/>
            <person name="Smit S."/>
            <person name="Geurts R."/>
        </authorList>
    </citation>
    <scope>NUCLEOTIDE SEQUENCE [LARGE SCALE GENOMIC DNA]</scope>
    <source>
        <strain evidence="3">cv. WU1-14</strain>
    </source>
</reference>
<name>A0A2P5BGP2_PARAD</name>
<dbReference type="STRING" id="3476.A0A2P5BGP2"/>
<dbReference type="AlphaFoldDB" id="A0A2P5BGP2"/>
<dbReference type="EMBL" id="JXTB01000284">
    <property type="protein sequence ID" value="PON47971.1"/>
    <property type="molecule type" value="Genomic_DNA"/>
</dbReference>
<keyword evidence="3" id="KW-1185">Reference proteome</keyword>
<evidence type="ECO:0000313" key="2">
    <source>
        <dbReference type="EMBL" id="PON47971.1"/>
    </source>
</evidence>
<organism evidence="2 3">
    <name type="scientific">Parasponia andersonii</name>
    <name type="common">Sponia andersonii</name>
    <dbReference type="NCBI Taxonomy" id="3476"/>
    <lineage>
        <taxon>Eukaryota</taxon>
        <taxon>Viridiplantae</taxon>
        <taxon>Streptophyta</taxon>
        <taxon>Embryophyta</taxon>
        <taxon>Tracheophyta</taxon>
        <taxon>Spermatophyta</taxon>
        <taxon>Magnoliopsida</taxon>
        <taxon>eudicotyledons</taxon>
        <taxon>Gunneridae</taxon>
        <taxon>Pentapetalae</taxon>
        <taxon>rosids</taxon>
        <taxon>fabids</taxon>
        <taxon>Rosales</taxon>
        <taxon>Cannabaceae</taxon>
        <taxon>Parasponia</taxon>
    </lineage>
</organism>
<comment type="caution">
    <text evidence="2">The sequence shown here is derived from an EMBL/GenBank/DDBJ whole genome shotgun (WGS) entry which is preliminary data.</text>
</comment>